<evidence type="ECO:0000256" key="1">
    <source>
        <dbReference type="ARBA" id="ARBA00008408"/>
    </source>
</evidence>
<dbReference type="InterPro" id="IPR001345">
    <property type="entry name" value="PG/BPGM_mutase_AS"/>
</dbReference>
<keyword evidence="8" id="KW-0378">Hydrolase</keyword>
<keyword evidence="6 14" id="KW-0863">Zinc-finger</keyword>
<feature type="region of interest" description="Disordered" evidence="16">
    <location>
        <begin position="1341"/>
        <end position="1417"/>
    </location>
</feature>
<evidence type="ECO:0000259" key="17">
    <source>
        <dbReference type="PROSITE" id="PS51265"/>
    </source>
</evidence>
<dbReference type="GO" id="GO:0005524">
    <property type="term" value="F:ATP binding"/>
    <property type="evidence" value="ECO:0007669"/>
    <property type="project" value="UniProtKB-KW"/>
</dbReference>
<dbReference type="PANTHER" id="PTHR10606">
    <property type="entry name" value="6-PHOSPHOFRUCTO-2-KINASE/FRUCTOSE-2,6-BISPHOSPHATASE"/>
    <property type="match status" value="1"/>
</dbReference>
<feature type="compositionally biased region" description="Polar residues" evidence="16">
    <location>
        <begin position="1370"/>
        <end position="1381"/>
    </location>
</feature>
<dbReference type="Pfam" id="PF06859">
    <property type="entry name" value="Bin3"/>
    <property type="match status" value="1"/>
</dbReference>
<evidence type="ECO:0000256" key="9">
    <source>
        <dbReference type="ARBA" id="ARBA00022833"/>
    </source>
</evidence>
<feature type="region of interest" description="Disordered" evidence="16">
    <location>
        <begin position="880"/>
        <end position="903"/>
    </location>
</feature>
<dbReference type="PROSITE" id="PS51265">
    <property type="entry name" value="ZF_DBF4"/>
    <property type="match status" value="1"/>
</dbReference>
<dbReference type="InterPro" id="IPR038545">
    <property type="entry name" value="Znf_DBF_sf"/>
</dbReference>
<proteinExistence type="inferred from homology"/>
<evidence type="ECO:0000256" key="2">
    <source>
        <dbReference type="ARBA" id="ARBA00022553"/>
    </source>
</evidence>
<feature type="domain" description="DBF4-type" evidence="17">
    <location>
        <begin position="908"/>
        <end position="957"/>
    </location>
</feature>
<feature type="compositionally biased region" description="Basic residues" evidence="16">
    <location>
        <begin position="1666"/>
        <end position="1676"/>
    </location>
</feature>
<feature type="binding site" evidence="13">
    <location>
        <begin position="503"/>
        <end position="510"/>
    </location>
    <ligand>
        <name>substrate</name>
    </ligand>
</feature>
<keyword evidence="2" id="KW-0597">Phosphoprotein</keyword>
<dbReference type="GO" id="GO:0006000">
    <property type="term" value="P:fructose metabolic process"/>
    <property type="evidence" value="ECO:0007669"/>
    <property type="project" value="InterPro"/>
</dbReference>
<dbReference type="Proteomes" id="UP000719412">
    <property type="component" value="Unassembled WGS sequence"/>
</dbReference>
<comment type="caution">
    <text evidence="19">The sequence shown here is derived from an EMBL/GenBank/DDBJ whole genome shotgun (WGS) entry which is preliminary data.</text>
</comment>
<feature type="active site" description="Tele-phosphohistidine intermediate" evidence="12">
    <location>
        <position position="504"/>
    </location>
</feature>
<dbReference type="Pfam" id="PF01591">
    <property type="entry name" value="6PF2K"/>
    <property type="match status" value="1"/>
</dbReference>
<keyword evidence="9" id="KW-0862">Zinc</keyword>
<feature type="compositionally biased region" description="Basic and acidic residues" evidence="16">
    <location>
        <begin position="2119"/>
        <end position="2130"/>
    </location>
</feature>
<evidence type="ECO:0008006" key="21">
    <source>
        <dbReference type="Google" id="ProtNLM"/>
    </source>
</evidence>
<dbReference type="Gene3D" id="3.40.50.150">
    <property type="entry name" value="Vaccinia Virus protein VP39"/>
    <property type="match status" value="1"/>
</dbReference>
<name>A0A8J6HEA8_TENMO</name>
<evidence type="ECO:0000256" key="14">
    <source>
        <dbReference type="PROSITE-ProRule" id="PRU00600"/>
    </source>
</evidence>
<feature type="compositionally biased region" description="Polar residues" evidence="16">
    <location>
        <begin position="1622"/>
        <end position="1633"/>
    </location>
</feature>
<evidence type="ECO:0000256" key="8">
    <source>
        <dbReference type="ARBA" id="ARBA00022801"/>
    </source>
</evidence>
<dbReference type="InterPro" id="IPR029033">
    <property type="entry name" value="His_PPase_superfam"/>
</dbReference>
<evidence type="ECO:0000313" key="20">
    <source>
        <dbReference type="Proteomes" id="UP000719412"/>
    </source>
</evidence>
<dbReference type="InterPro" id="IPR003094">
    <property type="entry name" value="6Pfruct_kin"/>
</dbReference>
<evidence type="ECO:0000256" key="6">
    <source>
        <dbReference type="ARBA" id="ARBA00022771"/>
    </source>
</evidence>
<keyword evidence="10" id="KW-0067">ATP-binding</keyword>
<feature type="region of interest" description="Disordered" evidence="16">
    <location>
        <begin position="1520"/>
        <end position="1635"/>
    </location>
</feature>
<evidence type="ECO:0000256" key="16">
    <source>
        <dbReference type="SAM" id="MobiDB-lite"/>
    </source>
</evidence>
<dbReference type="GO" id="GO:0006003">
    <property type="term" value="P:fructose 2,6-bisphosphate metabolic process"/>
    <property type="evidence" value="ECO:0007669"/>
    <property type="project" value="InterPro"/>
</dbReference>
<protein>
    <recommendedName>
        <fullName evidence="21">6-phosphofructo-2-kinase</fullName>
    </recommendedName>
</protein>
<feature type="region of interest" description="Disordered" evidence="16">
    <location>
        <begin position="1150"/>
        <end position="1204"/>
    </location>
</feature>
<feature type="compositionally biased region" description="Acidic residues" evidence="16">
    <location>
        <begin position="1156"/>
        <end position="1165"/>
    </location>
</feature>
<evidence type="ECO:0000256" key="5">
    <source>
        <dbReference type="ARBA" id="ARBA00022741"/>
    </source>
</evidence>
<feature type="compositionally biased region" description="Basic and acidic residues" evidence="16">
    <location>
        <begin position="1611"/>
        <end position="1620"/>
    </location>
</feature>
<evidence type="ECO:0000256" key="15">
    <source>
        <dbReference type="PROSITE-ProRule" id="PRU00848"/>
    </source>
</evidence>
<keyword evidence="20" id="KW-1185">Reference proteome</keyword>
<feature type="compositionally biased region" description="Basic residues" evidence="16">
    <location>
        <begin position="1529"/>
        <end position="1540"/>
    </location>
</feature>
<dbReference type="InterPro" id="IPR013078">
    <property type="entry name" value="His_Pase_superF_clade-1"/>
</dbReference>
<dbReference type="GO" id="GO:0003676">
    <property type="term" value="F:nucleic acid binding"/>
    <property type="evidence" value="ECO:0007669"/>
    <property type="project" value="InterPro"/>
</dbReference>
<evidence type="ECO:0000313" key="19">
    <source>
        <dbReference type="EMBL" id="KAH0812537.1"/>
    </source>
</evidence>
<feature type="active site" description="Proton donor/acceptor" evidence="12">
    <location>
        <position position="573"/>
    </location>
</feature>
<keyword evidence="15" id="KW-0949">S-adenosyl-L-methionine</keyword>
<feature type="compositionally biased region" description="Basic and acidic residues" evidence="16">
    <location>
        <begin position="2359"/>
        <end position="2368"/>
    </location>
</feature>
<feature type="region of interest" description="Disordered" evidence="16">
    <location>
        <begin position="1651"/>
        <end position="1696"/>
    </location>
</feature>
<dbReference type="PROSITE" id="PS51515">
    <property type="entry name" value="BIN3_SAM"/>
    <property type="match status" value="1"/>
</dbReference>
<feature type="binding site" evidence="13">
    <location>
        <position position="553"/>
    </location>
    <ligand>
        <name>substrate</name>
    </ligand>
</feature>
<dbReference type="InterPro" id="IPR024160">
    <property type="entry name" value="BIN3_SAM-bd_dom"/>
</dbReference>
<keyword evidence="4" id="KW-0479">Metal-binding</keyword>
<dbReference type="EMBL" id="JABDTM020025970">
    <property type="protein sequence ID" value="KAH0812537.1"/>
    <property type="molecule type" value="Genomic_DNA"/>
</dbReference>
<sequence>MSSGLDILRGSLRVRNGCGVGSGPYTYWKINEVKACPSVMSPETKRLLPPNTETVQTKPFPIRAVVVADNLLFIARIADAKEHVIGVAWAPISTSELTRRALRRPRSTKDVCAHRHTPDSLRMIERSGREEKGTRLLLFNCCIDNRFQEYSVCRELSSPRFCNGAKLAAKNCDSFLSSVASVSNQTNTLLIHALLSKIRIDDTLFRKDEVKLLEQLLVVLLDGEPIANNTIKSFNPNAYQLTKIVQYLQFFAMAHNNHNSHGDFTKKSQMNSWESAGERANYVNSPHVIAMVGLPARGKTYISKKLSRYLNWIGINTKVFNLGEYRRHATTAYKNHDFFRPDNQEAMALRQQCAIEALQDVCQWLESGGEVAVFDATNSTRERRKMIQDYVVNKMGYKLFFVESICDDPQIIEQNIKEVKVSSPDYVNMNKDAVLEDFLLRIQHYQERYQQLDEEKEKDVSFMKIYNTGEKCLVHKHEGHIQARIVYYLMNIHITPRTIYLTRHGESEQNLEGRIGGDSNLSQRGKHYAAALANYIQEQHIEGLRIWTSWLKRTIQTVAGLYVPQERWKSLNEIDAGVCEEMTYEEIKEKYPEEFASRDQNKFAYRYPRGESYEDLVGRLEPVIMELERQGNVLVVSHQAVLRCLLAYFLDKSADELPYLRVPLHTIIKLTPVAYGCRVEHIKLPIDAVDTHRDKPKKQAYDNGRCLSRSSANPVGDETTVGGRETGLSLRINSVSAFGVVELRSFRVEFHVGCVFSDVGAMHGEQQGPELTAAHLTDRLLFRSIASLSRGKKDSRIGVALPDNQQLLGPYPGGIFGVRVPIWGTQKWKVSIVFGDAMFEKRTRLRVRTLLERQFSNFRELEQSLKNNLIDSHLGINKSPAEKVSPNRSTNERNMTRKTRSRRPRIHSVFQSGYCAICHAPYSSLEDHIQSKRHLKLIGEDGGFISIKGFHSFLALDGIDSIEVNGKHCDYPPDRRRNKMPRTRTSSLMCDKIKDSPMSPVGSESGHHLRSRKNINYMTPPLEEDSLTEKPEVVKEFRELRSSSRLLAKLADQMAESDEVWNSGRPKRSCNRQRISADERLVVDNRSYYKVEVLSSKLRSGITHLHPEVKRPETPVNENKEDDKGLIVKFKKLRSSELVRLNNEAENFLFPKKDETSEEEDDDEARDNSSISDADDIKKIKVEDDESMHSTSSESKGKKRRRTHAEAFIMDNQKYYKFEMPGSRLRYHGSYLSPVPMKSKNNGDCLVKNEPDYSETDQNFKLNLEDYNFSFESVPKNEVWYKTFQRRDRGEEKYAFLSDDNYWDPLILPYQLDYVPPLDPQECLSQYNQIKKCLMEPSSASTSVTCSTPDPNASNSSVETAFNQDEDSKISATEVSSNSTLDEIRPSRSNKRSRKSGVVINVTGNGKNPRKSPRQHASTLAILSSLIQQRKRKSRRSDLDFRSNLPTILEEPKQTKSSKKSKVDYFSMMKNVEDEFASACEENLSEVDVENDEEIEFKGQMGIEDILSVYENNKDNAINTSKKVVNAKPGRKPGKRKKNRTGWPLSRSRRLRRDHAVKEDDDSTVDSYSVNADSDACEDTNSTDSIKKKESVAKLNSENNNHNDQSSLGKNENKSDDVNSDKVLTNKVNNSDGFNIDMHYQPYVRVQKLDKNNIDNKNEPAAKRSNSPKRTNRGQRRMPASPKSPRMLRRPRGRCAPHFSTSYKIISSIVDNRQRSCKSDTDIKMESSLQAERFVVVVTGTVPSGGDQTVLEAKPVALKVKMSSTGVVLEPPSKPQNYKTHLKNTNNNTNSKRKSKHDRSGRKRSKSFSGCGIMMDMKPVPPTKFLLGGNINDPLNLNSLQDEEINRAMNAITPKSSPIPTPPRRKGQIEVIIPPNINDPLNLIGCADDAEYEQQLYSPLKKGRKKRLKKRRTISANLETSVIDISGNSEAKTPETSTDSAKIPDEVECPKVCKDLTLELSPKKDKTKRKLEDHGSSAAKKFKYSMDKIVSPVVPQPGAWVKRSNAKNSKPRHNKATVEDMPQFKEKNRQFQYGNYNRYYGYRNPHNEIDHRLKVFFHHRDLFEGKDILDIGCNIGHVTLSVARDFGAKNVTGIDIDPKLIAIARKNVKHYVINSDSPKPNEGDGGEVPKKKSSFNDAQSGRDFPKNVVFKTCNYVLDDDALLALEQPQFDVILCLSITKWIHLNWGDPGIKQAFRRMYAQLRPGGKLILEPQNWASYKSKRKLTETIFKNYNSIEFFPEKFTEYLLSSVVGFAKSEILGYPHHHAKGFRRPIQIFTKSTMFPSERIEATPNNITPNNPVYDDSLYQRIMKTDKYESHVQPPIEKSEHIYYTNILNRYCGSADDNFEVNNAIADDLNKVKSGDEEKSCDNQSEQENGLENISGDNT</sequence>
<dbReference type="Gene3D" id="3.40.50.1240">
    <property type="entry name" value="Phosphoglycerate mutase-like"/>
    <property type="match status" value="1"/>
</dbReference>
<dbReference type="SUPFAM" id="SSF53335">
    <property type="entry name" value="S-adenosyl-L-methionine-dependent methyltransferases"/>
    <property type="match status" value="1"/>
</dbReference>
<comment type="similarity">
    <text evidence="1">In the C-terminal section; belongs to the phosphoglycerate mutase family.</text>
</comment>
<evidence type="ECO:0000256" key="12">
    <source>
        <dbReference type="PIRSR" id="PIRSR613078-1"/>
    </source>
</evidence>
<evidence type="ECO:0000256" key="3">
    <source>
        <dbReference type="ARBA" id="ARBA00022679"/>
    </source>
</evidence>
<gene>
    <name evidence="19" type="ORF">GEV33_010253</name>
</gene>
<dbReference type="InterPro" id="IPR010675">
    <property type="entry name" value="Bin3_C"/>
</dbReference>
<feature type="compositionally biased region" description="Basic residues" evidence="16">
    <location>
        <begin position="1686"/>
        <end position="1695"/>
    </location>
</feature>
<dbReference type="Pfam" id="PF00300">
    <property type="entry name" value="His_Phos_1"/>
    <property type="match status" value="1"/>
</dbReference>
<feature type="region of interest" description="Disordered" evidence="16">
    <location>
        <begin position="2113"/>
        <end position="2139"/>
    </location>
</feature>
<dbReference type="PRINTS" id="PR00991">
    <property type="entry name" value="6PFRUCTKNASE"/>
</dbReference>
<dbReference type="CDD" id="cd07067">
    <property type="entry name" value="HP_PGM_like"/>
    <property type="match status" value="1"/>
</dbReference>
<reference evidence="19" key="1">
    <citation type="journal article" date="2020" name="J Insects Food Feed">
        <title>The yellow mealworm (Tenebrio molitor) genome: a resource for the emerging insects as food and feed industry.</title>
        <authorList>
            <person name="Eriksson T."/>
            <person name="Andere A."/>
            <person name="Kelstrup H."/>
            <person name="Emery V."/>
            <person name="Picard C."/>
        </authorList>
    </citation>
    <scope>NUCLEOTIDE SEQUENCE</scope>
    <source>
        <strain evidence="19">Stoneville</strain>
        <tissue evidence="19">Whole head</tissue>
    </source>
</reference>
<feature type="compositionally biased region" description="Basic and acidic residues" evidence="16">
    <location>
        <begin position="1651"/>
        <end position="1662"/>
    </location>
</feature>
<keyword evidence="5" id="KW-0547">Nucleotide-binding</keyword>
<feature type="compositionally biased region" description="Polar residues" evidence="16">
    <location>
        <begin position="2369"/>
        <end position="2386"/>
    </location>
</feature>
<evidence type="ECO:0000259" key="18">
    <source>
        <dbReference type="PROSITE" id="PS51515"/>
    </source>
</evidence>
<dbReference type="GO" id="GO:0005829">
    <property type="term" value="C:cytosol"/>
    <property type="evidence" value="ECO:0007669"/>
    <property type="project" value="TreeGrafter"/>
</dbReference>
<dbReference type="CDD" id="cd02440">
    <property type="entry name" value="AdoMet_MTases"/>
    <property type="match status" value="1"/>
</dbReference>
<dbReference type="InterPro" id="IPR041698">
    <property type="entry name" value="Methyltransf_25"/>
</dbReference>
<dbReference type="SMART" id="SM00855">
    <property type="entry name" value="PGAM"/>
    <property type="match status" value="1"/>
</dbReference>
<dbReference type="Pfam" id="PF13649">
    <property type="entry name" value="Methyltransf_25"/>
    <property type="match status" value="1"/>
</dbReference>
<accession>A0A8J6HEA8</accession>
<evidence type="ECO:0000256" key="11">
    <source>
        <dbReference type="ARBA" id="ARBA00023268"/>
    </source>
</evidence>
<feature type="compositionally biased region" description="Polar residues" evidence="16">
    <location>
        <begin position="1594"/>
        <end position="1610"/>
    </location>
</feature>
<feature type="region of interest" description="Disordered" evidence="16">
    <location>
        <begin position="2359"/>
        <end position="2386"/>
    </location>
</feature>
<evidence type="ECO:0000256" key="7">
    <source>
        <dbReference type="ARBA" id="ARBA00022777"/>
    </source>
</evidence>
<dbReference type="GO" id="GO:0003873">
    <property type="term" value="F:6-phosphofructo-2-kinase activity"/>
    <property type="evidence" value="ECO:0007669"/>
    <property type="project" value="InterPro"/>
</dbReference>
<dbReference type="GO" id="GO:0008270">
    <property type="term" value="F:zinc ion binding"/>
    <property type="evidence" value="ECO:0007669"/>
    <property type="project" value="UniProtKB-KW"/>
</dbReference>
<keyword evidence="11" id="KW-0511">Multifunctional enzyme</keyword>
<dbReference type="FunFam" id="3.40.50.300:FF:000047">
    <property type="entry name" value="6-phosphofructo-2-kinase/fructose-2, 6-bisphosphatase 3 isoform 2"/>
    <property type="match status" value="1"/>
</dbReference>
<dbReference type="InterPro" id="IPR013079">
    <property type="entry name" value="6Phosfructo_kin"/>
</dbReference>
<keyword evidence="7" id="KW-0418">Kinase</keyword>
<feature type="compositionally biased region" description="Polar residues" evidence="16">
    <location>
        <begin position="1341"/>
        <end position="1363"/>
    </location>
</feature>
<dbReference type="InterPro" id="IPR027417">
    <property type="entry name" value="P-loop_NTPase"/>
</dbReference>
<feature type="region of interest" description="Disordered" evidence="16">
    <location>
        <begin position="1767"/>
        <end position="1814"/>
    </location>
</feature>
<dbReference type="SUPFAM" id="SSF53254">
    <property type="entry name" value="Phosphoglycerate mutase-like"/>
    <property type="match status" value="1"/>
</dbReference>
<evidence type="ECO:0000256" key="4">
    <source>
        <dbReference type="ARBA" id="ARBA00022723"/>
    </source>
</evidence>
<dbReference type="FunFam" id="3.40.50.1240:FF:000001">
    <property type="entry name" value="6-phosphofructo-2-kinase/fructose-2, 6-bisphosphatase 3 isoform 2"/>
    <property type="match status" value="1"/>
</dbReference>
<dbReference type="Gene3D" id="3.40.50.300">
    <property type="entry name" value="P-loop containing nucleotide triphosphate hydrolases"/>
    <property type="match status" value="1"/>
</dbReference>
<feature type="region of interest" description="Disordered" evidence="16">
    <location>
        <begin position="695"/>
        <end position="720"/>
    </location>
</feature>
<dbReference type="PANTHER" id="PTHR10606:SF44">
    <property type="entry name" value="6-PHOSPHOFRUCTO 2-KINASE_FRUCTOSE 2,6-BISPHOSPHATASE LONG FORM"/>
    <property type="match status" value="1"/>
</dbReference>
<keyword evidence="3" id="KW-0808">Transferase</keyword>
<feature type="domain" description="Bin3-type SAM" evidence="18">
    <location>
        <begin position="2050"/>
        <end position="2281"/>
    </location>
</feature>
<feature type="compositionally biased region" description="Basic residues" evidence="16">
    <location>
        <begin position="1791"/>
        <end position="1806"/>
    </location>
</feature>
<dbReference type="GO" id="GO:0008168">
    <property type="term" value="F:methyltransferase activity"/>
    <property type="evidence" value="ECO:0007669"/>
    <property type="project" value="InterPro"/>
</dbReference>
<dbReference type="InterPro" id="IPR029063">
    <property type="entry name" value="SAM-dependent_MTases_sf"/>
</dbReference>
<dbReference type="GO" id="GO:0004331">
    <property type="term" value="F:fructose-2,6-bisphosphate 2-phosphatase activity"/>
    <property type="evidence" value="ECO:0007669"/>
    <property type="project" value="TreeGrafter"/>
</dbReference>
<dbReference type="SUPFAM" id="SSF52540">
    <property type="entry name" value="P-loop containing nucleoside triphosphate hydrolases"/>
    <property type="match status" value="1"/>
</dbReference>
<organism evidence="19 20">
    <name type="scientific">Tenebrio molitor</name>
    <name type="common">Yellow mealworm beetle</name>
    <dbReference type="NCBI Taxonomy" id="7067"/>
    <lineage>
        <taxon>Eukaryota</taxon>
        <taxon>Metazoa</taxon>
        <taxon>Ecdysozoa</taxon>
        <taxon>Arthropoda</taxon>
        <taxon>Hexapoda</taxon>
        <taxon>Insecta</taxon>
        <taxon>Pterygota</taxon>
        <taxon>Neoptera</taxon>
        <taxon>Endopterygota</taxon>
        <taxon>Coleoptera</taxon>
        <taxon>Polyphaga</taxon>
        <taxon>Cucujiformia</taxon>
        <taxon>Tenebrionidae</taxon>
        <taxon>Tenebrio</taxon>
    </lineage>
</organism>
<dbReference type="InterPro" id="IPR006572">
    <property type="entry name" value="Znf_DBF"/>
</dbReference>
<dbReference type="FunFam" id="3.40.50.150:FF:000083">
    <property type="entry name" value="7SK snRNA methylphosphate capping enzyme"/>
    <property type="match status" value="1"/>
</dbReference>
<dbReference type="Gene3D" id="6.10.250.3410">
    <property type="entry name" value="DBF zinc finger"/>
    <property type="match status" value="1"/>
</dbReference>
<dbReference type="Pfam" id="PF07535">
    <property type="entry name" value="zf-DBF"/>
    <property type="match status" value="1"/>
</dbReference>
<dbReference type="PROSITE" id="PS00175">
    <property type="entry name" value="PG_MUTASE"/>
    <property type="match status" value="1"/>
</dbReference>
<evidence type="ECO:0000256" key="13">
    <source>
        <dbReference type="PIRSR" id="PIRSR613078-2"/>
    </source>
</evidence>
<evidence type="ECO:0000256" key="10">
    <source>
        <dbReference type="ARBA" id="ARBA00022840"/>
    </source>
</evidence>
<reference evidence="19" key="2">
    <citation type="submission" date="2021-08" db="EMBL/GenBank/DDBJ databases">
        <authorList>
            <person name="Eriksson T."/>
        </authorList>
    </citation>
    <scope>NUCLEOTIDE SEQUENCE</scope>
    <source>
        <strain evidence="19">Stoneville</strain>
        <tissue evidence="19">Whole head</tissue>
    </source>
</reference>